<evidence type="ECO:0000259" key="13">
    <source>
        <dbReference type="Pfam" id="PF00881"/>
    </source>
</evidence>
<dbReference type="PANTHER" id="PTHR23026">
    <property type="entry name" value="NADPH NITROREDUCTASE"/>
    <property type="match status" value="1"/>
</dbReference>
<proteinExistence type="inferred from homology"/>
<sequence length="239" mass="27350">MERAQTRIAGDQTMPITSMLEQAEPFSQAERDAVYKAIYTRRDVRDQFKPDPVSDDVLLRLLDAAHHAPSVGFMQPWNFIVIRAQQERERIWQAFCAANEEAAEMFSGERQSKYRSLKLEGIRKAPINICVTCDRTRGGKVVLGRTHNADMDVYSSVCAIQNLWLAARAEGVGLGWVSIFRPADIRQLLNIPEHVEIVGYLCLGYVDELYTRPELEVKGWNKRTPLEELIFDGRWPDKP</sequence>
<evidence type="ECO:0000256" key="5">
    <source>
        <dbReference type="ARBA" id="ARBA00022741"/>
    </source>
</evidence>
<dbReference type="InterPro" id="IPR050627">
    <property type="entry name" value="Nitroreductase/BluB"/>
</dbReference>
<dbReference type="CDD" id="cd02145">
    <property type="entry name" value="BluB"/>
    <property type="match status" value="1"/>
</dbReference>
<dbReference type="SUPFAM" id="SSF55469">
    <property type="entry name" value="FMN-dependent nitroreductase-like"/>
    <property type="match status" value="1"/>
</dbReference>
<dbReference type="Gene3D" id="3.40.109.10">
    <property type="entry name" value="NADH Oxidase"/>
    <property type="match status" value="1"/>
</dbReference>
<evidence type="ECO:0000256" key="4">
    <source>
        <dbReference type="ARBA" id="ARBA00022643"/>
    </source>
</evidence>
<evidence type="ECO:0000256" key="2">
    <source>
        <dbReference type="ARBA" id="ARBA00022573"/>
    </source>
</evidence>
<dbReference type="PANTHER" id="PTHR23026:SF90">
    <property type="entry name" value="IODOTYROSINE DEIODINASE 1"/>
    <property type="match status" value="1"/>
</dbReference>
<comment type="similarity">
    <text evidence="10">Belongs to the BluB family.</text>
</comment>
<evidence type="ECO:0000256" key="11">
    <source>
        <dbReference type="ARBA" id="ARBA00066311"/>
    </source>
</evidence>
<dbReference type="GO" id="GO:0009236">
    <property type="term" value="P:cobalamin biosynthetic process"/>
    <property type="evidence" value="ECO:0007669"/>
    <property type="project" value="UniProtKB-KW"/>
</dbReference>
<dbReference type="InterPro" id="IPR029479">
    <property type="entry name" value="Nitroreductase"/>
</dbReference>
<evidence type="ECO:0000256" key="3">
    <source>
        <dbReference type="ARBA" id="ARBA00022630"/>
    </source>
</evidence>
<keyword evidence="8" id="KW-0520">NAD</keyword>
<keyword evidence="15" id="KW-1185">Reference proteome</keyword>
<organism evidence="14 15">
    <name type="scientific">Puniceibacterium antarcticum</name>
    <dbReference type="NCBI Taxonomy" id="1206336"/>
    <lineage>
        <taxon>Bacteria</taxon>
        <taxon>Pseudomonadati</taxon>
        <taxon>Pseudomonadota</taxon>
        <taxon>Alphaproteobacteria</taxon>
        <taxon>Rhodobacterales</taxon>
        <taxon>Paracoccaceae</taxon>
        <taxon>Puniceibacterium</taxon>
    </lineage>
</organism>
<dbReference type="InterPro" id="IPR012825">
    <property type="entry name" value="BluB"/>
</dbReference>
<feature type="domain" description="Nitroreductase" evidence="13">
    <location>
        <begin position="38"/>
        <end position="205"/>
    </location>
</feature>
<gene>
    <name evidence="14" type="ORF">P775_05045</name>
</gene>
<dbReference type="Proteomes" id="UP000231259">
    <property type="component" value="Unassembled WGS sequence"/>
</dbReference>
<dbReference type="EC" id="1.13.11.79" evidence="11"/>
<evidence type="ECO:0000256" key="8">
    <source>
        <dbReference type="ARBA" id="ARBA00023027"/>
    </source>
</evidence>
<evidence type="ECO:0000256" key="9">
    <source>
        <dbReference type="ARBA" id="ARBA00051314"/>
    </source>
</evidence>
<keyword evidence="4" id="KW-0288">FMN</keyword>
<evidence type="ECO:0000256" key="12">
    <source>
        <dbReference type="ARBA" id="ARBA00068702"/>
    </source>
</evidence>
<evidence type="ECO:0000313" key="14">
    <source>
        <dbReference type="EMBL" id="PIL21359.1"/>
    </source>
</evidence>
<reference evidence="14 15" key="1">
    <citation type="submission" date="2013-09" db="EMBL/GenBank/DDBJ databases">
        <title>Genome sequencing of Phaeobacter antarcticus sp. nov. SM1211.</title>
        <authorList>
            <person name="Zhang X.-Y."/>
            <person name="Liu C."/>
            <person name="Chen X.-L."/>
            <person name="Xie B.-B."/>
            <person name="Qin Q.-L."/>
            <person name="Rong J.-C."/>
            <person name="Zhang Y.-Z."/>
        </authorList>
    </citation>
    <scope>NUCLEOTIDE SEQUENCE [LARGE SCALE GENOMIC DNA]</scope>
    <source>
        <strain evidence="14 15">SM1211</strain>
    </source>
</reference>
<keyword evidence="7" id="KW-0560">Oxidoreductase</keyword>
<dbReference type="EMBL" id="AWWI01000042">
    <property type="protein sequence ID" value="PIL21359.1"/>
    <property type="molecule type" value="Genomic_DNA"/>
</dbReference>
<dbReference type="Pfam" id="PF00881">
    <property type="entry name" value="Nitroreductase"/>
    <property type="match status" value="1"/>
</dbReference>
<evidence type="ECO:0000256" key="10">
    <source>
        <dbReference type="ARBA" id="ARBA00061097"/>
    </source>
</evidence>
<evidence type="ECO:0000313" key="15">
    <source>
        <dbReference type="Proteomes" id="UP000231259"/>
    </source>
</evidence>
<dbReference type="GO" id="GO:0102919">
    <property type="term" value="F:5,6-dimethylbenzimidazole synthase activity"/>
    <property type="evidence" value="ECO:0007669"/>
    <property type="project" value="UniProtKB-EC"/>
</dbReference>
<keyword evidence="6" id="KW-0521">NADP</keyword>
<comment type="caution">
    <text evidence="14">The sequence shown here is derived from an EMBL/GenBank/DDBJ whole genome shotgun (WGS) entry which is preliminary data.</text>
</comment>
<dbReference type="GO" id="GO:0016705">
    <property type="term" value="F:oxidoreductase activity, acting on paired donors, with incorporation or reduction of molecular oxygen"/>
    <property type="evidence" value="ECO:0007669"/>
    <property type="project" value="UniProtKB-ARBA"/>
</dbReference>
<protein>
    <recommendedName>
        <fullName evidence="12">5,6-dimethylbenzimidazole synthase</fullName>
        <ecNumber evidence="11">1.13.11.79</ecNumber>
    </recommendedName>
</protein>
<keyword evidence="3" id="KW-0285">Flavoprotein</keyword>
<comment type="catalytic activity">
    <reaction evidence="9">
        <text>FMNH2 + O2 = dialurate + 5,6-dimethylbenzimidazole + D-erythrose 4-phosphate + H(+)</text>
        <dbReference type="Rhea" id="RHEA:27345"/>
        <dbReference type="ChEBI" id="CHEBI:15378"/>
        <dbReference type="ChEBI" id="CHEBI:15379"/>
        <dbReference type="ChEBI" id="CHEBI:15890"/>
        <dbReference type="ChEBI" id="CHEBI:16897"/>
        <dbReference type="ChEBI" id="CHEBI:57618"/>
        <dbReference type="ChEBI" id="CHEBI:140629"/>
        <dbReference type="EC" id="1.13.11.79"/>
    </reaction>
</comment>
<dbReference type="NCBIfam" id="TIGR02476">
    <property type="entry name" value="BluB"/>
    <property type="match status" value="1"/>
</dbReference>
<dbReference type="AlphaFoldDB" id="A0A2G8RIH5"/>
<keyword evidence="5" id="KW-0547">Nucleotide-binding</keyword>
<dbReference type="FunFam" id="3.40.109.10:FF:000013">
    <property type="entry name" value="5,6-dimethylbenzimidazole synthase"/>
    <property type="match status" value="1"/>
</dbReference>
<accession>A0A2G8RIH5</accession>
<dbReference type="GO" id="GO:0000166">
    <property type="term" value="F:nucleotide binding"/>
    <property type="evidence" value="ECO:0007669"/>
    <property type="project" value="UniProtKB-KW"/>
</dbReference>
<dbReference type="InterPro" id="IPR000415">
    <property type="entry name" value="Nitroreductase-like"/>
</dbReference>
<name>A0A2G8RIH5_9RHOB</name>
<comment type="subunit">
    <text evidence="1">Homooctamer.</text>
</comment>
<evidence type="ECO:0000256" key="7">
    <source>
        <dbReference type="ARBA" id="ARBA00023002"/>
    </source>
</evidence>
<evidence type="ECO:0000256" key="6">
    <source>
        <dbReference type="ARBA" id="ARBA00022857"/>
    </source>
</evidence>
<evidence type="ECO:0000256" key="1">
    <source>
        <dbReference type="ARBA" id="ARBA00011823"/>
    </source>
</evidence>
<keyword evidence="2" id="KW-0169">Cobalamin biosynthesis</keyword>